<reference evidence="2" key="1">
    <citation type="journal article" date="2022" name="bioRxiv">
        <title>Sequencing and chromosome-scale assembly of the giantPleurodeles waltlgenome.</title>
        <authorList>
            <person name="Brown T."/>
            <person name="Elewa A."/>
            <person name="Iarovenko S."/>
            <person name="Subramanian E."/>
            <person name="Araus A.J."/>
            <person name="Petzold A."/>
            <person name="Susuki M."/>
            <person name="Suzuki K.-i.T."/>
            <person name="Hayashi T."/>
            <person name="Toyoda A."/>
            <person name="Oliveira C."/>
            <person name="Osipova E."/>
            <person name="Leigh N.D."/>
            <person name="Simon A."/>
            <person name="Yun M.H."/>
        </authorList>
    </citation>
    <scope>NUCLEOTIDE SEQUENCE</scope>
    <source>
        <strain evidence="2">20211129_DDA</strain>
        <tissue evidence="2">Liver</tissue>
    </source>
</reference>
<gene>
    <name evidence="2" type="ORF">NDU88_012826</name>
</gene>
<feature type="compositionally biased region" description="Basic and acidic residues" evidence="1">
    <location>
        <begin position="21"/>
        <end position="40"/>
    </location>
</feature>
<keyword evidence="3" id="KW-1185">Reference proteome</keyword>
<feature type="region of interest" description="Disordered" evidence="1">
    <location>
        <begin position="1"/>
        <end position="61"/>
    </location>
</feature>
<evidence type="ECO:0000256" key="1">
    <source>
        <dbReference type="SAM" id="MobiDB-lite"/>
    </source>
</evidence>
<dbReference type="EMBL" id="JANPWB010000010">
    <property type="protein sequence ID" value="KAJ1146559.1"/>
    <property type="molecule type" value="Genomic_DNA"/>
</dbReference>
<evidence type="ECO:0000313" key="3">
    <source>
        <dbReference type="Proteomes" id="UP001066276"/>
    </source>
</evidence>
<dbReference type="AlphaFoldDB" id="A0AAV7R2Z8"/>
<name>A0AAV7R2Z8_PLEWA</name>
<evidence type="ECO:0000313" key="2">
    <source>
        <dbReference type="EMBL" id="KAJ1146559.1"/>
    </source>
</evidence>
<dbReference type="Proteomes" id="UP001066276">
    <property type="component" value="Chromosome 6"/>
</dbReference>
<proteinExistence type="predicted"/>
<organism evidence="2 3">
    <name type="scientific">Pleurodeles waltl</name>
    <name type="common">Iberian ribbed newt</name>
    <dbReference type="NCBI Taxonomy" id="8319"/>
    <lineage>
        <taxon>Eukaryota</taxon>
        <taxon>Metazoa</taxon>
        <taxon>Chordata</taxon>
        <taxon>Craniata</taxon>
        <taxon>Vertebrata</taxon>
        <taxon>Euteleostomi</taxon>
        <taxon>Amphibia</taxon>
        <taxon>Batrachia</taxon>
        <taxon>Caudata</taxon>
        <taxon>Salamandroidea</taxon>
        <taxon>Salamandridae</taxon>
        <taxon>Pleurodelinae</taxon>
        <taxon>Pleurodeles</taxon>
    </lineage>
</organism>
<comment type="caution">
    <text evidence="2">The sequence shown here is derived from an EMBL/GenBank/DDBJ whole genome shotgun (WGS) entry which is preliminary data.</text>
</comment>
<sequence>MATAVLSDHEYGPDVFPPPSDSRKELTQSSDSHSDSELSEPKQPGKRKRKSHHALEEEVTQRNLLIDPENIIHPRSTEWVQCVEVAHYVQDMRSTLGSECPRPSLLGKVADTPELDPSVATFLKKFTKDPKKGLDRAWKDYQDKMLDCSVL</sequence>
<protein>
    <submittedName>
        <fullName evidence="2">Uncharacterized protein</fullName>
    </submittedName>
</protein>
<accession>A0AAV7R2Z8</accession>